<dbReference type="Proteomes" id="UP000009009">
    <property type="component" value="Unassembled WGS sequence"/>
</dbReference>
<dbReference type="OrthoDB" id="4047719at2759"/>
<feature type="chain" id="PRO_5003533417" evidence="1">
    <location>
        <begin position="23"/>
        <end position="171"/>
    </location>
</feature>
<sequence>MKVGIIKQFFWIQLFFLSVVLANTKTVLEFEGTGTKLVNSLRVLGTRSQNSTTAEEKISEIEKQIEEIKNMYSSHSFILKGLNGLLNNKVNTLTKELQMEIANNNTFEAETGKVAKGLNHAISISPFRYINKFKTISTKKLERIMKKYDLTAKKGEELTEEQKKKKRYFHE</sequence>
<proteinExistence type="predicted"/>
<dbReference type="EMBL" id="AGVY01000268">
    <property type="protein sequence ID" value="EHN01713.1"/>
    <property type="molecule type" value="Genomic_DNA"/>
</dbReference>
<keyword evidence="1" id="KW-0732">Signal</keyword>
<organism evidence="2 3">
    <name type="scientific">Saccharomyces cerevisiae x Saccharomyces kudriavzevii (strain VIN7)</name>
    <name type="common">Yeast</name>
    <dbReference type="NCBI Taxonomy" id="1095631"/>
    <lineage>
        <taxon>Eukaryota</taxon>
        <taxon>Fungi</taxon>
        <taxon>Dikarya</taxon>
        <taxon>Ascomycota</taxon>
        <taxon>Saccharomycotina</taxon>
        <taxon>Saccharomycetes</taxon>
        <taxon>Saccharomycetales</taxon>
        <taxon>Saccharomycetaceae</taxon>
        <taxon>Saccharomyces</taxon>
    </lineage>
</organism>
<comment type="caution">
    <text evidence="2">The sequence shown here is derived from an EMBL/GenBank/DDBJ whole genome shotgun (WGS) entry which is preliminary data.</text>
</comment>
<protein>
    <submittedName>
        <fullName evidence="2">Irc18p</fullName>
    </submittedName>
</protein>
<feature type="signal peptide" evidence="1">
    <location>
        <begin position="1"/>
        <end position="22"/>
    </location>
</feature>
<evidence type="ECO:0000256" key="1">
    <source>
        <dbReference type="SAM" id="SignalP"/>
    </source>
</evidence>
<dbReference type="PhylomeDB" id="H0GWU8"/>
<evidence type="ECO:0000313" key="3">
    <source>
        <dbReference type="Proteomes" id="UP000009009"/>
    </source>
</evidence>
<gene>
    <name evidence="2" type="ORF">VIN7_8000</name>
</gene>
<evidence type="ECO:0000313" key="2">
    <source>
        <dbReference type="EMBL" id="EHN01713.1"/>
    </source>
</evidence>
<dbReference type="HOGENOM" id="CLU_107727_0_0_1"/>
<keyword evidence="3" id="KW-1185">Reference proteome</keyword>
<accession>H0GWU8</accession>
<name>H0GWU8_SACCK</name>
<reference evidence="2 3" key="1">
    <citation type="journal article" date="2012" name="FEMS Yeast Res.">
        <title>The genome sequence of the wine yeast VIN7 reveals an allotriploid hybrid genome with Saccharomyces cerevisiae and Saccharomyces kudriavzevii origins.</title>
        <authorList>
            <person name="Borneman A.R."/>
            <person name="Desany B.A."/>
            <person name="Riches D."/>
            <person name="Affourtit J.P."/>
            <person name="Forgan A.H."/>
            <person name="Pretorius I.S."/>
            <person name="Egholm M."/>
            <person name="Chambers P.J."/>
        </authorList>
    </citation>
    <scope>NUCLEOTIDE SEQUENCE [LARGE SCALE GENOMIC DNA]</scope>
    <source>
        <strain evidence="2 3">VIN7</strain>
    </source>
</reference>
<dbReference type="AlphaFoldDB" id="H0GWU8"/>